<protein>
    <submittedName>
        <fullName evidence="4">TIGR01777 family oxidoreductase</fullName>
    </submittedName>
</protein>
<dbReference type="InterPro" id="IPR010099">
    <property type="entry name" value="SDR39U1"/>
</dbReference>
<comment type="similarity">
    <text evidence="1">Belongs to the NAD(P)-dependent epimerase/dehydratase family. SDR39U1 subfamily.</text>
</comment>
<evidence type="ECO:0000313" key="5">
    <source>
        <dbReference type="Proteomes" id="UP001142810"/>
    </source>
</evidence>
<proteinExistence type="inferred from homology"/>
<evidence type="ECO:0000256" key="1">
    <source>
        <dbReference type="ARBA" id="ARBA00009353"/>
    </source>
</evidence>
<dbReference type="PANTHER" id="PTHR11092">
    <property type="entry name" value="SUGAR NUCLEOTIDE EPIMERASE RELATED"/>
    <property type="match status" value="1"/>
</dbReference>
<sequence>MHILITGGTGLIGRHLIKALVSKHDITVLTRNAERASAILKQNLSFVQSLDEISDFSKFNAVINLAGEPIADKRWTQQQKQKICKSRWHITQQLVNKINAAATPPEVLISGSAVGYYGRQGQSSVTEDQHQVNEEFTHTVCKEWEAIANQATSEHTRVCTIRTGIVLAKGEGALGKMALPFKFGVGGKLGDGKQMMSWIHLKDEVAAILFLLTNDHCSGAYNLTAPNPVSNAEFSQRLAHALHRPNLFTVPAFVLKIVLGETADLLLTGQCVLPARLLAEGFTFHYPSLDQALQAEYS</sequence>
<dbReference type="CDD" id="cd05242">
    <property type="entry name" value="SDR_a8"/>
    <property type="match status" value="1"/>
</dbReference>
<evidence type="ECO:0000259" key="3">
    <source>
        <dbReference type="Pfam" id="PF08338"/>
    </source>
</evidence>
<dbReference type="NCBIfam" id="TIGR01777">
    <property type="entry name" value="yfcH"/>
    <property type="match status" value="1"/>
</dbReference>
<reference evidence="4" key="1">
    <citation type="submission" date="2022-11" db="EMBL/GenBank/DDBJ databases">
        <title>Alteromonas sp. nov., isolated from sea water of the Qingdao.</title>
        <authorList>
            <person name="Wang Q."/>
        </authorList>
    </citation>
    <scope>NUCLEOTIDE SEQUENCE</scope>
    <source>
        <strain evidence="4">ASW11-7</strain>
    </source>
</reference>
<dbReference type="InterPro" id="IPR013549">
    <property type="entry name" value="DUF1731"/>
</dbReference>
<feature type="domain" description="DUF1731" evidence="3">
    <location>
        <begin position="250"/>
        <end position="295"/>
    </location>
</feature>
<dbReference type="Gene3D" id="3.40.50.720">
    <property type="entry name" value="NAD(P)-binding Rossmann-like Domain"/>
    <property type="match status" value="1"/>
</dbReference>
<accession>A0ABT3P557</accession>
<dbReference type="SUPFAM" id="SSF51735">
    <property type="entry name" value="NAD(P)-binding Rossmann-fold domains"/>
    <property type="match status" value="1"/>
</dbReference>
<gene>
    <name evidence="4" type="ORF">OPS25_05275</name>
</gene>
<name>A0ABT3P557_9ALTE</name>
<dbReference type="Pfam" id="PF08338">
    <property type="entry name" value="DUF1731"/>
    <property type="match status" value="1"/>
</dbReference>
<dbReference type="PANTHER" id="PTHR11092:SF0">
    <property type="entry name" value="EPIMERASE FAMILY PROTEIN SDR39U1"/>
    <property type="match status" value="1"/>
</dbReference>
<dbReference type="InterPro" id="IPR036291">
    <property type="entry name" value="NAD(P)-bd_dom_sf"/>
</dbReference>
<dbReference type="Pfam" id="PF01370">
    <property type="entry name" value="Epimerase"/>
    <property type="match status" value="1"/>
</dbReference>
<dbReference type="InterPro" id="IPR001509">
    <property type="entry name" value="Epimerase_deHydtase"/>
</dbReference>
<dbReference type="EMBL" id="JAPFRD010000005">
    <property type="protein sequence ID" value="MCW8107903.1"/>
    <property type="molecule type" value="Genomic_DNA"/>
</dbReference>
<dbReference type="Proteomes" id="UP001142810">
    <property type="component" value="Unassembled WGS sequence"/>
</dbReference>
<evidence type="ECO:0000259" key="2">
    <source>
        <dbReference type="Pfam" id="PF01370"/>
    </source>
</evidence>
<comment type="caution">
    <text evidence="4">The sequence shown here is derived from an EMBL/GenBank/DDBJ whole genome shotgun (WGS) entry which is preliminary data.</text>
</comment>
<feature type="domain" description="NAD-dependent epimerase/dehydratase" evidence="2">
    <location>
        <begin position="3"/>
        <end position="223"/>
    </location>
</feature>
<keyword evidence="5" id="KW-1185">Reference proteome</keyword>
<organism evidence="4 5">
    <name type="scientific">Alteromonas aquimaris</name>
    <dbReference type="NCBI Taxonomy" id="2998417"/>
    <lineage>
        <taxon>Bacteria</taxon>
        <taxon>Pseudomonadati</taxon>
        <taxon>Pseudomonadota</taxon>
        <taxon>Gammaproteobacteria</taxon>
        <taxon>Alteromonadales</taxon>
        <taxon>Alteromonadaceae</taxon>
        <taxon>Alteromonas/Salinimonas group</taxon>
        <taxon>Alteromonas</taxon>
    </lineage>
</organism>
<dbReference type="RefSeq" id="WP_265616589.1">
    <property type="nucleotide sequence ID" value="NZ_JAPFRD010000005.1"/>
</dbReference>
<evidence type="ECO:0000313" key="4">
    <source>
        <dbReference type="EMBL" id="MCW8107903.1"/>
    </source>
</evidence>